<feature type="region of interest" description="Disordered" evidence="4">
    <location>
        <begin position="340"/>
        <end position="362"/>
    </location>
</feature>
<name>A0AAD5RPK0_9PEZI</name>
<evidence type="ECO:0000259" key="5">
    <source>
        <dbReference type="SMART" id="SM01010"/>
    </source>
</evidence>
<evidence type="ECO:0000256" key="2">
    <source>
        <dbReference type="ARBA" id="ARBA00010926"/>
    </source>
</evidence>
<dbReference type="GO" id="GO:0007165">
    <property type="term" value="P:signal transduction"/>
    <property type="evidence" value="ECO:0007669"/>
    <property type="project" value="UniProtKB-ARBA"/>
</dbReference>
<evidence type="ECO:0000256" key="3">
    <source>
        <dbReference type="ARBA" id="ARBA00022490"/>
    </source>
</evidence>
<feature type="compositionally biased region" description="Basic and acidic residues" evidence="4">
    <location>
        <begin position="340"/>
        <end position="356"/>
    </location>
</feature>
<comment type="caution">
    <text evidence="6">The sequence shown here is derived from an EMBL/GenBank/DDBJ whole genome shotgun (WGS) entry which is preliminary data.</text>
</comment>
<sequence>MGNSPSTSKPTTPSSSTHDSPKLPKREPRSIITPGQQRVAIPPEQSMAHATGSNISNPQSRSVPTFPTAGGGGSSGSGGSGGPSGTNTAHTDSLTRTNSGSSASRPEPSKPVAVPIAHTEPSSLRSHHSDHVGGSHHVGEMGSGMAGEPGIPNTESVQDMSYLTRPPRLPLPIEEEIHTPGSPIIAPVGTGEPLEGLDNLDGAGSASDPELARNTSVLSQSTQEDDDEEELRVERHRPTVPTRIEWARGGDRVYVTGTIFNWNRKTRLHPVDGKPGVFSAIISILPGTHHLRFLVDNVMTTSPDLPTTVDFGNNLVNYIEVSPDDISNVAAAEATSAITARREGEEPKPGQEEAALRRKRQAPPIEAYTKEISQFLLDYDQTEENQDYIDGCAAVEKLPGPPSLPGFLGKPILNSQSLVKDDNSVLTMPNHTVLNHLATSSIKHNILAVSATTRYRNKYVTTIVYKPAQET</sequence>
<dbReference type="Pfam" id="PF04739">
    <property type="entry name" value="AMPKBI"/>
    <property type="match status" value="1"/>
</dbReference>
<evidence type="ECO:0000313" key="6">
    <source>
        <dbReference type="EMBL" id="KAJ2900181.1"/>
    </source>
</evidence>
<protein>
    <submittedName>
        <fullName evidence="6">Carbohydrate-binding module family 48 protein</fullName>
    </submittedName>
</protein>
<dbReference type="CDD" id="cd02859">
    <property type="entry name" value="E_set_AMPKbeta_like_N"/>
    <property type="match status" value="1"/>
</dbReference>
<feature type="compositionally biased region" description="Polar residues" evidence="4">
    <location>
        <begin position="51"/>
        <end position="65"/>
    </location>
</feature>
<dbReference type="Gene3D" id="2.60.40.10">
    <property type="entry name" value="Immunoglobulins"/>
    <property type="match status" value="1"/>
</dbReference>
<dbReference type="InterPro" id="IPR006828">
    <property type="entry name" value="ASC_dom"/>
</dbReference>
<keyword evidence="3" id="KW-0963">Cytoplasm</keyword>
<feature type="compositionally biased region" description="Polar residues" evidence="4">
    <location>
        <begin position="213"/>
        <end position="222"/>
    </location>
</feature>
<keyword evidence="7" id="KW-1185">Reference proteome</keyword>
<feature type="compositionally biased region" description="Gly residues" evidence="4">
    <location>
        <begin position="69"/>
        <end position="84"/>
    </location>
</feature>
<dbReference type="Pfam" id="PF16561">
    <property type="entry name" value="AMPK1_CBM"/>
    <property type="match status" value="1"/>
</dbReference>
<dbReference type="InterPro" id="IPR013783">
    <property type="entry name" value="Ig-like_fold"/>
</dbReference>
<gene>
    <name evidence="6" type="ORF">MKZ38_002540</name>
</gene>
<dbReference type="InterPro" id="IPR037256">
    <property type="entry name" value="ASC_dom_sf"/>
</dbReference>
<comment type="subcellular location">
    <subcellularLocation>
        <location evidence="1">Cytoplasm</location>
    </subcellularLocation>
</comment>
<dbReference type="Gene3D" id="6.20.250.60">
    <property type="match status" value="1"/>
</dbReference>
<proteinExistence type="inferred from homology"/>
<dbReference type="PANTHER" id="PTHR10343">
    <property type="entry name" value="5'-AMP-ACTIVATED PROTEIN KINASE , BETA SUBUNIT"/>
    <property type="match status" value="1"/>
</dbReference>
<comment type="similarity">
    <text evidence="2">Belongs to the 5'-AMP-activated protein kinase beta subunit family.</text>
</comment>
<feature type="compositionally biased region" description="Polar residues" evidence="4">
    <location>
        <begin position="86"/>
        <end position="104"/>
    </location>
</feature>
<feature type="compositionally biased region" description="Low complexity" evidence="4">
    <location>
        <begin position="1"/>
        <end position="18"/>
    </location>
</feature>
<feature type="compositionally biased region" description="Basic and acidic residues" evidence="4">
    <location>
        <begin position="19"/>
        <end position="29"/>
    </location>
</feature>
<dbReference type="SUPFAM" id="SSF81296">
    <property type="entry name" value="E set domains"/>
    <property type="match status" value="1"/>
</dbReference>
<accession>A0AAD5RPK0</accession>
<dbReference type="GO" id="GO:0005634">
    <property type="term" value="C:nucleus"/>
    <property type="evidence" value="ECO:0007669"/>
    <property type="project" value="TreeGrafter"/>
</dbReference>
<dbReference type="InterPro" id="IPR050827">
    <property type="entry name" value="CRP1_MDG1_kinase"/>
</dbReference>
<reference evidence="6" key="1">
    <citation type="submission" date="2022-07" db="EMBL/GenBank/DDBJ databases">
        <title>Draft genome sequence of Zalerion maritima ATCC 34329, a (micro)plastics degrading marine fungus.</title>
        <authorList>
            <person name="Paco A."/>
            <person name="Goncalves M.F.M."/>
            <person name="Rocha-Santos T.A.P."/>
            <person name="Alves A."/>
        </authorList>
    </citation>
    <scope>NUCLEOTIDE SEQUENCE</scope>
    <source>
        <strain evidence="6">ATCC 34329</strain>
    </source>
</reference>
<dbReference type="AlphaFoldDB" id="A0AAD5RPK0"/>
<dbReference type="InterPro" id="IPR032640">
    <property type="entry name" value="AMPK1_CBM"/>
</dbReference>
<evidence type="ECO:0000256" key="1">
    <source>
        <dbReference type="ARBA" id="ARBA00004496"/>
    </source>
</evidence>
<dbReference type="FunFam" id="2.60.40.10:FF:000562">
    <property type="entry name" value="Snf1 kinase complex beta-subunit Gal83"/>
    <property type="match status" value="1"/>
</dbReference>
<feature type="region of interest" description="Disordered" evidence="4">
    <location>
        <begin position="1"/>
        <end position="157"/>
    </location>
</feature>
<dbReference type="GO" id="GO:0019901">
    <property type="term" value="F:protein kinase binding"/>
    <property type="evidence" value="ECO:0007669"/>
    <property type="project" value="TreeGrafter"/>
</dbReference>
<dbReference type="SUPFAM" id="SSF160219">
    <property type="entry name" value="AMPKBI-like"/>
    <property type="match status" value="1"/>
</dbReference>
<evidence type="ECO:0000313" key="7">
    <source>
        <dbReference type="Proteomes" id="UP001201980"/>
    </source>
</evidence>
<dbReference type="GO" id="GO:0005737">
    <property type="term" value="C:cytoplasm"/>
    <property type="evidence" value="ECO:0007669"/>
    <property type="project" value="UniProtKB-SubCell"/>
</dbReference>
<dbReference type="Proteomes" id="UP001201980">
    <property type="component" value="Unassembled WGS sequence"/>
</dbReference>
<dbReference type="EMBL" id="JAKWBI020000177">
    <property type="protein sequence ID" value="KAJ2900181.1"/>
    <property type="molecule type" value="Genomic_DNA"/>
</dbReference>
<dbReference type="PANTHER" id="PTHR10343:SF84">
    <property type="entry name" value="5'-AMP-ACTIVATED PROTEIN KINASE SUBUNIT BETA-1"/>
    <property type="match status" value="1"/>
</dbReference>
<feature type="compositionally biased region" description="Basic and acidic residues" evidence="4">
    <location>
        <begin position="127"/>
        <end position="139"/>
    </location>
</feature>
<feature type="region of interest" description="Disordered" evidence="4">
    <location>
        <begin position="178"/>
        <end position="236"/>
    </location>
</feature>
<feature type="domain" description="Association with the SNF1 complex (ASC)" evidence="5">
    <location>
        <begin position="361"/>
        <end position="468"/>
    </location>
</feature>
<dbReference type="GO" id="GO:0031588">
    <property type="term" value="C:nucleotide-activated protein kinase complex"/>
    <property type="evidence" value="ECO:0007669"/>
    <property type="project" value="TreeGrafter"/>
</dbReference>
<dbReference type="SMART" id="SM01010">
    <property type="entry name" value="AMPKBI"/>
    <property type="match status" value="1"/>
</dbReference>
<evidence type="ECO:0000256" key="4">
    <source>
        <dbReference type="SAM" id="MobiDB-lite"/>
    </source>
</evidence>
<organism evidence="6 7">
    <name type="scientific">Zalerion maritima</name>
    <dbReference type="NCBI Taxonomy" id="339359"/>
    <lineage>
        <taxon>Eukaryota</taxon>
        <taxon>Fungi</taxon>
        <taxon>Dikarya</taxon>
        <taxon>Ascomycota</taxon>
        <taxon>Pezizomycotina</taxon>
        <taxon>Sordariomycetes</taxon>
        <taxon>Lulworthiomycetidae</taxon>
        <taxon>Lulworthiales</taxon>
        <taxon>Lulworthiaceae</taxon>
        <taxon>Zalerion</taxon>
    </lineage>
</organism>
<dbReference type="InterPro" id="IPR014756">
    <property type="entry name" value="Ig_E-set"/>
</dbReference>